<evidence type="ECO:0000313" key="2">
    <source>
        <dbReference type="Proteomes" id="UP000027601"/>
    </source>
</evidence>
<protein>
    <recommendedName>
        <fullName evidence="3">TonB-dependent receptor</fullName>
    </recommendedName>
</protein>
<proteinExistence type="predicted"/>
<name>A0A069D2S2_9BACE</name>
<gene>
    <name evidence="1" type="ORF">JCM15093_1778</name>
</gene>
<comment type="caution">
    <text evidence="1">The sequence shown here is derived from an EMBL/GenBank/DDBJ whole genome shotgun (WGS) entry which is preliminary data.</text>
</comment>
<reference evidence="1 2" key="1">
    <citation type="journal article" date="2015" name="Microbes Environ.">
        <title>Distribution and evolution of nitrogen fixation genes in the phylum bacteroidetes.</title>
        <authorList>
            <person name="Inoue J."/>
            <person name="Oshima K."/>
            <person name="Suda W."/>
            <person name="Sakamoto M."/>
            <person name="Iino T."/>
            <person name="Noda S."/>
            <person name="Hongoh Y."/>
            <person name="Hattori M."/>
            <person name="Ohkuma M."/>
        </authorList>
    </citation>
    <scope>NUCLEOTIDE SEQUENCE [LARGE SCALE GENOMIC DNA]</scope>
    <source>
        <strain evidence="1 2">JCM 15093</strain>
    </source>
</reference>
<evidence type="ECO:0000313" key="1">
    <source>
        <dbReference type="EMBL" id="GAK36605.1"/>
    </source>
</evidence>
<sequence length="50" mass="6083">MDKKVPYMEMGVGIENIFKFIRVDYTWRLSYKNHPGIQDRGIRIQMKMTF</sequence>
<keyword evidence="2" id="KW-1185">Reference proteome</keyword>
<accession>A0A069D2S2</accession>
<dbReference type="EMBL" id="BAJS01000008">
    <property type="protein sequence ID" value="GAK36605.1"/>
    <property type="molecule type" value="Genomic_DNA"/>
</dbReference>
<organism evidence="1 2">
    <name type="scientific">Bacteroides graminisolvens DSM 19988 = JCM 15093</name>
    <dbReference type="NCBI Taxonomy" id="1121097"/>
    <lineage>
        <taxon>Bacteria</taxon>
        <taxon>Pseudomonadati</taxon>
        <taxon>Bacteroidota</taxon>
        <taxon>Bacteroidia</taxon>
        <taxon>Bacteroidales</taxon>
        <taxon>Bacteroidaceae</taxon>
        <taxon>Bacteroides</taxon>
    </lineage>
</organism>
<dbReference type="AlphaFoldDB" id="A0A069D2S2"/>
<evidence type="ECO:0008006" key="3">
    <source>
        <dbReference type="Google" id="ProtNLM"/>
    </source>
</evidence>
<dbReference type="Proteomes" id="UP000027601">
    <property type="component" value="Unassembled WGS sequence"/>
</dbReference>